<dbReference type="EMBL" id="JAVREN010000047">
    <property type="protein sequence ID" value="MDT0309821.1"/>
    <property type="molecule type" value="Genomic_DNA"/>
</dbReference>
<feature type="compositionally biased region" description="Gly residues" evidence="1">
    <location>
        <begin position="118"/>
        <end position="130"/>
    </location>
</feature>
<protein>
    <submittedName>
        <fullName evidence="2">DUF5304 family protein</fullName>
    </submittedName>
</protein>
<proteinExistence type="predicted"/>
<accession>A0ABU2LEA1</accession>
<evidence type="ECO:0000313" key="3">
    <source>
        <dbReference type="Proteomes" id="UP001183388"/>
    </source>
</evidence>
<feature type="region of interest" description="Disordered" evidence="1">
    <location>
        <begin position="106"/>
        <end position="136"/>
    </location>
</feature>
<comment type="caution">
    <text evidence="2">The sequence shown here is derived from an EMBL/GenBank/DDBJ whole genome shotgun (WGS) entry which is preliminary data.</text>
</comment>
<evidence type="ECO:0000313" key="2">
    <source>
        <dbReference type="EMBL" id="MDT0309821.1"/>
    </source>
</evidence>
<dbReference type="RefSeq" id="WP_311632784.1">
    <property type="nucleotide sequence ID" value="NZ_JAVREN010000047.1"/>
</dbReference>
<dbReference type="Pfam" id="PF17230">
    <property type="entry name" value="DUF5304"/>
    <property type="match status" value="1"/>
</dbReference>
<sequence>MTEQPEPDAWAAACEEDLAAERARRQERYGAPPPDPAEEVRRLADSVAERVGRAFGPVARPLTDRARAALDPLIDRNAEVLHHLAGAGTELLAAYRAAALRQERQWTRGAAGEDDGGPDGGGRADGGGGAERIDLD</sequence>
<name>A0ABU2LEA1_9ACTN</name>
<evidence type="ECO:0000256" key="1">
    <source>
        <dbReference type="SAM" id="MobiDB-lite"/>
    </source>
</evidence>
<dbReference type="Proteomes" id="UP001183388">
    <property type="component" value="Unassembled WGS sequence"/>
</dbReference>
<keyword evidence="3" id="KW-1185">Reference proteome</keyword>
<reference evidence="3" key="1">
    <citation type="submission" date="2023-07" db="EMBL/GenBank/DDBJ databases">
        <title>30 novel species of actinomycetes from the DSMZ collection.</title>
        <authorList>
            <person name="Nouioui I."/>
        </authorList>
    </citation>
    <scope>NUCLEOTIDE SEQUENCE [LARGE SCALE GENOMIC DNA]</scope>
    <source>
        <strain evidence="3">DSM 44917</strain>
    </source>
</reference>
<gene>
    <name evidence="2" type="ORF">RM780_23100</name>
</gene>
<organism evidence="2 3">
    <name type="scientific">Streptomyces boetiae</name>
    <dbReference type="NCBI Taxonomy" id="3075541"/>
    <lineage>
        <taxon>Bacteria</taxon>
        <taxon>Bacillati</taxon>
        <taxon>Actinomycetota</taxon>
        <taxon>Actinomycetes</taxon>
        <taxon>Kitasatosporales</taxon>
        <taxon>Streptomycetaceae</taxon>
        <taxon>Streptomyces</taxon>
    </lineage>
</organism>
<dbReference type="InterPro" id="IPR035183">
    <property type="entry name" value="DUF5304"/>
</dbReference>